<keyword evidence="2" id="KW-1185">Reference proteome</keyword>
<comment type="caution">
    <text evidence="1">The sequence shown here is derived from an EMBL/GenBank/DDBJ whole genome shotgun (WGS) entry which is preliminary data.</text>
</comment>
<sequence>MRLVVYGARRAFLRGLHRTTTNLHRSDIDLFNKSKKEYLFGHNFSSVDEIAGAERPTLESNTNDLHERLGDIHAQVARDPRLKDMDPNSADYKYQFLLIAREEQEKLINRNKKLFEFNERMKGVGLGIALLVLAIGGHQVFMNYEYLKNSLLHGYWYDIEEKVGQEPPNRKSTKYLTEKVQQQLTDEFVAGIKPSSEPGIYIFGAINNRRLPTRIPYFDGMKVDDVSVARDYAVVISNGKLYQWSPKMDTPQSTRMPFKATKCHVSDNFIYFLTTKGQVAYTPRADTRVEFQPQATRNWLGLTVKQNFNYLSFDSLASGEKIADVSFGKSHLLALTNKGRLYVGATESVANYGQFGLPSLSPFAKDKANLALFETKEMPLLNNEVIHKKKKAVLSPRRFTSIAAGDFHNVAVDSTGTIWAWGKNNHGQCGKETSYQSELQPIPSPIGFSKSMLKGGKVTKVFADGSTSFAQVNGDGNVHLLAFGDGVKGQLGINRFMHICSVPQSVKVVGTLTEFDETENEVVGIGIKDVSVGASHTFVTLDNIGDKKDVLAFGDNEFGQLGNGKRIRSSKPINLPLLIEPEEVNGDNRKSQAEALAKRFSELTTKRLQLQVGQAIRAGEESSAIFTKR</sequence>
<reference evidence="1" key="1">
    <citation type="submission" date="2023-04" db="EMBL/GenBank/DDBJ databases">
        <title>Draft Genome sequencing of Naganishia species isolated from polar environments using Oxford Nanopore Technology.</title>
        <authorList>
            <person name="Leo P."/>
            <person name="Venkateswaran K."/>
        </authorList>
    </citation>
    <scope>NUCLEOTIDE SEQUENCE</scope>
    <source>
        <strain evidence="1">MNA-CCFEE 5261</strain>
    </source>
</reference>
<gene>
    <name evidence="1" type="ORF">QFC19_000490</name>
</gene>
<name>A0ACC2WP40_9TREE</name>
<dbReference type="EMBL" id="JASBWR010000003">
    <property type="protein sequence ID" value="KAJ9112935.1"/>
    <property type="molecule type" value="Genomic_DNA"/>
</dbReference>
<evidence type="ECO:0000313" key="2">
    <source>
        <dbReference type="Proteomes" id="UP001241377"/>
    </source>
</evidence>
<protein>
    <submittedName>
        <fullName evidence="1">Uncharacterized protein</fullName>
    </submittedName>
</protein>
<proteinExistence type="predicted"/>
<accession>A0ACC2WP40</accession>
<evidence type="ECO:0000313" key="1">
    <source>
        <dbReference type="EMBL" id="KAJ9112935.1"/>
    </source>
</evidence>
<dbReference type="Proteomes" id="UP001241377">
    <property type="component" value="Unassembled WGS sequence"/>
</dbReference>
<organism evidence="1 2">
    <name type="scientific">Naganishia cerealis</name>
    <dbReference type="NCBI Taxonomy" id="610337"/>
    <lineage>
        <taxon>Eukaryota</taxon>
        <taxon>Fungi</taxon>
        <taxon>Dikarya</taxon>
        <taxon>Basidiomycota</taxon>
        <taxon>Agaricomycotina</taxon>
        <taxon>Tremellomycetes</taxon>
        <taxon>Filobasidiales</taxon>
        <taxon>Filobasidiaceae</taxon>
        <taxon>Naganishia</taxon>
    </lineage>
</organism>